<evidence type="ECO:0000313" key="2">
    <source>
        <dbReference type="Proteomes" id="UP001216139"/>
    </source>
</evidence>
<protein>
    <recommendedName>
        <fullName evidence="3">DNA-binding protein (MmcQ/YjbR family)</fullName>
    </recommendedName>
</protein>
<dbReference type="InterPro" id="IPR058532">
    <property type="entry name" value="YjbR/MT2646/Rv2570-like"/>
</dbReference>
<reference evidence="1 2" key="1">
    <citation type="submission" date="2023-02" db="EMBL/GenBank/DDBJ databases">
        <title>Genome sequence of Mucilaginibacter jinjuensis strain KACC 16571.</title>
        <authorList>
            <person name="Kim S."/>
            <person name="Heo J."/>
            <person name="Kwon S.-W."/>
        </authorList>
    </citation>
    <scope>NUCLEOTIDE SEQUENCE [LARGE SCALE GENOMIC DNA]</scope>
    <source>
        <strain evidence="1 2">KACC 16571</strain>
    </source>
</reference>
<evidence type="ECO:0000313" key="1">
    <source>
        <dbReference type="EMBL" id="WCT12680.1"/>
    </source>
</evidence>
<accession>A0ABY7T865</accession>
<dbReference type="RefSeq" id="WP_273630943.1">
    <property type="nucleotide sequence ID" value="NZ_CP117167.1"/>
</dbReference>
<name>A0ABY7T865_9SPHI</name>
<keyword evidence="2" id="KW-1185">Reference proteome</keyword>
<dbReference type="Proteomes" id="UP001216139">
    <property type="component" value="Chromosome"/>
</dbReference>
<proteinExistence type="predicted"/>
<evidence type="ECO:0008006" key="3">
    <source>
        <dbReference type="Google" id="ProtNLM"/>
    </source>
</evidence>
<dbReference type="EMBL" id="CP117167">
    <property type="protein sequence ID" value="WCT12680.1"/>
    <property type="molecule type" value="Genomic_DNA"/>
</dbReference>
<sequence>MSYNAEHILQVIRETLLPLPGTREGICFGATAFYIQKKLLCTLKPDGVTMYLYHHDRDELIVINPDIYFTTDHYKNWPSVLINLPLITDDDLKPLLINAWKLKASKTQLKAFEKV</sequence>
<gene>
    <name evidence="1" type="ORF">PQO05_01885</name>
</gene>
<organism evidence="1 2">
    <name type="scientific">Mucilaginibacter jinjuensis</name>
    <dbReference type="NCBI Taxonomy" id="1176721"/>
    <lineage>
        <taxon>Bacteria</taxon>
        <taxon>Pseudomonadati</taxon>
        <taxon>Bacteroidota</taxon>
        <taxon>Sphingobacteriia</taxon>
        <taxon>Sphingobacteriales</taxon>
        <taxon>Sphingobacteriaceae</taxon>
        <taxon>Mucilaginibacter</taxon>
    </lineage>
</organism>
<dbReference type="Pfam" id="PF04237">
    <property type="entry name" value="YjbR"/>
    <property type="match status" value="1"/>
</dbReference>